<dbReference type="InterPro" id="IPR002241">
    <property type="entry name" value="Glyco_hydro_27"/>
</dbReference>
<evidence type="ECO:0000256" key="3">
    <source>
        <dbReference type="ARBA" id="ARBA00022801"/>
    </source>
</evidence>
<sequence length="468" mass="52427">MSRAHIFRALYLLAIITFLFGLLESVDAQAAPKAQLAAPQVPPMGWNSWDAYGLTIDEAQFRDNVKVLAGMKQAGWQYAVIDEGWYMRDPFAATTEKQQYLYDPNGLLLPVEARFPSSANDAGFKPLSDWVHSLGLKFGIHVMRGIPKEVVDHNLPIAGSSFHAPDAADRDATCPWNDANYGVADNAAGQAYYDSMLKRYADWGVDYIKIDCISDHPYRPTEIRQVAEAIRKSGRPMVLSLSPGPTNLSHADEVAKYANMWRITDDHWDVWMAKNKGQGSEFPFGLKEEFDRIAAWNKHVKPGTWPDPDMLPEGNLGPHPGLGEARQSHYTQDEQRTEFTLWAISRSPLIFGGNLTKLDDFTRSLMTNKEVMDINQHATVSGPALMPMNEGRPDLQWRAWYAKSGGKTYAAVFNLADEAKTLDVAWLSFHLADKPHTAFDVWNGKQIPTAKTLHVELPPHGCALYRVE</sequence>
<dbReference type="PRINTS" id="PR00740">
    <property type="entry name" value="GLHYDRLASE27"/>
</dbReference>
<keyword evidence="4 5" id="KW-0326">Glycosidase</keyword>
<dbReference type="EC" id="3.2.1.22" evidence="5"/>
<dbReference type="KEGG" id="orp:MOP44_18510"/>
<keyword evidence="2" id="KW-0732">Signal</keyword>
<evidence type="ECO:0000259" key="6">
    <source>
        <dbReference type="Pfam" id="PF17801"/>
    </source>
</evidence>
<dbReference type="Proteomes" id="UP001059380">
    <property type="component" value="Chromosome"/>
</dbReference>
<dbReference type="GO" id="GO:0004557">
    <property type="term" value="F:alpha-galactosidase activity"/>
    <property type="evidence" value="ECO:0007669"/>
    <property type="project" value="UniProtKB-EC"/>
</dbReference>
<dbReference type="InterPro" id="IPR041233">
    <property type="entry name" value="Melibiase_C"/>
</dbReference>
<dbReference type="Pfam" id="PF16499">
    <property type="entry name" value="Melibiase_2"/>
    <property type="match status" value="1"/>
</dbReference>
<name>A0A9J7BJ60_9BACT</name>
<gene>
    <name evidence="7" type="ORF">MOP44_18510</name>
</gene>
<evidence type="ECO:0000313" key="8">
    <source>
        <dbReference type="Proteomes" id="UP001059380"/>
    </source>
</evidence>
<keyword evidence="5" id="KW-1015">Disulfide bond</keyword>
<keyword evidence="8" id="KW-1185">Reference proteome</keyword>
<comment type="catalytic activity">
    <reaction evidence="5">
        <text>Hydrolysis of terminal, non-reducing alpha-D-galactose residues in alpha-D-galactosides, including galactose oligosaccharides, galactomannans and galactolipids.</text>
        <dbReference type="EC" id="3.2.1.22"/>
    </reaction>
</comment>
<feature type="domain" description="Alpha galactosidase C-terminal" evidence="6">
    <location>
        <begin position="404"/>
        <end position="467"/>
    </location>
</feature>
<proteinExistence type="inferred from homology"/>
<evidence type="ECO:0000256" key="2">
    <source>
        <dbReference type="ARBA" id="ARBA00022729"/>
    </source>
</evidence>
<protein>
    <recommendedName>
        <fullName evidence="5">Alpha-galactosidase</fullName>
        <ecNumber evidence="5">3.2.1.22</ecNumber>
    </recommendedName>
    <alternativeName>
        <fullName evidence="5">Melibiase</fullName>
    </alternativeName>
</protein>
<reference evidence="7" key="1">
    <citation type="submission" date="2021-04" db="EMBL/GenBank/DDBJ databases">
        <title>Phylogenetic analysis of Acidobacteriaceae.</title>
        <authorList>
            <person name="Qiu L."/>
            <person name="Zhang Q."/>
        </authorList>
    </citation>
    <scope>NUCLEOTIDE SEQUENCE</scope>
    <source>
        <strain evidence="7">DSM 25168</strain>
    </source>
</reference>
<evidence type="ECO:0000256" key="1">
    <source>
        <dbReference type="ARBA" id="ARBA00009743"/>
    </source>
</evidence>
<dbReference type="InterPro" id="IPR013785">
    <property type="entry name" value="Aldolase_TIM"/>
</dbReference>
<dbReference type="CDD" id="cd14792">
    <property type="entry name" value="GH27"/>
    <property type="match status" value="1"/>
</dbReference>
<accession>A0A9J7BJ60</accession>
<evidence type="ECO:0000256" key="4">
    <source>
        <dbReference type="ARBA" id="ARBA00023295"/>
    </source>
</evidence>
<dbReference type="PANTHER" id="PTHR11452">
    <property type="entry name" value="ALPHA-GALACTOSIDASE/ALPHA-N-ACETYLGALACTOSAMINIDASE"/>
    <property type="match status" value="1"/>
</dbReference>
<dbReference type="PANTHER" id="PTHR11452:SF42">
    <property type="entry name" value="ALPHA-GALACTOSIDASE"/>
    <property type="match status" value="1"/>
</dbReference>
<dbReference type="Pfam" id="PF17801">
    <property type="entry name" value="Melibiase_C"/>
    <property type="match status" value="1"/>
</dbReference>
<evidence type="ECO:0000313" key="7">
    <source>
        <dbReference type="EMBL" id="UWZ82555.1"/>
    </source>
</evidence>
<dbReference type="InterPro" id="IPR013780">
    <property type="entry name" value="Glyco_hydro_b"/>
</dbReference>
<dbReference type="EMBL" id="CP093313">
    <property type="protein sequence ID" value="UWZ82555.1"/>
    <property type="molecule type" value="Genomic_DNA"/>
</dbReference>
<comment type="similarity">
    <text evidence="1 5">Belongs to the glycosyl hydrolase 27 family.</text>
</comment>
<dbReference type="GO" id="GO:0005975">
    <property type="term" value="P:carbohydrate metabolic process"/>
    <property type="evidence" value="ECO:0007669"/>
    <property type="project" value="InterPro"/>
</dbReference>
<dbReference type="SUPFAM" id="SSF51445">
    <property type="entry name" value="(Trans)glycosidases"/>
    <property type="match status" value="1"/>
</dbReference>
<dbReference type="Gene3D" id="3.20.20.70">
    <property type="entry name" value="Aldolase class I"/>
    <property type="match status" value="1"/>
</dbReference>
<dbReference type="Gene3D" id="2.60.40.1180">
    <property type="entry name" value="Golgi alpha-mannosidase II"/>
    <property type="match status" value="1"/>
</dbReference>
<evidence type="ECO:0000256" key="5">
    <source>
        <dbReference type="RuleBase" id="RU361168"/>
    </source>
</evidence>
<dbReference type="AlphaFoldDB" id="A0A9J7BJ60"/>
<organism evidence="7 8">
    <name type="scientific">Occallatibacter riparius</name>
    <dbReference type="NCBI Taxonomy" id="1002689"/>
    <lineage>
        <taxon>Bacteria</taxon>
        <taxon>Pseudomonadati</taxon>
        <taxon>Acidobacteriota</taxon>
        <taxon>Terriglobia</taxon>
        <taxon>Terriglobales</taxon>
        <taxon>Acidobacteriaceae</taxon>
        <taxon>Occallatibacter</taxon>
    </lineage>
</organism>
<keyword evidence="3 5" id="KW-0378">Hydrolase</keyword>
<dbReference type="SUPFAM" id="SSF51011">
    <property type="entry name" value="Glycosyl hydrolase domain"/>
    <property type="match status" value="1"/>
</dbReference>
<dbReference type="InterPro" id="IPR017853">
    <property type="entry name" value="GH"/>
</dbReference>
<dbReference type="RefSeq" id="WP_260791740.1">
    <property type="nucleotide sequence ID" value="NZ_CP093313.1"/>
</dbReference>